<dbReference type="AlphaFoldDB" id="A0A0E9P524"/>
<organism evidence="1">
    <name type="scientific">Anguilla anguilla</name>
    <name type="common">European freshwater eel</name>
    <name type="synonym">Muraena anguilla</name>
    <dbReference type="NCBI Taxonomy" id="7936"/>
    <lineage>
        <taxon>Eukaryota</taxon>
        <taxon>Metazoa</taxon>
        <taxon>Chordata</taxon>
        <taxon>Craniata</taxon>
        <taxon>Vertebrata</taxon>
        <taxon>Euteleostomi</taxon>
        <taxon>Actinopterygii</taxon>
        <taxon>Neopterygii</taxon>
        <taxon>Teleostei</taxon>
        <taxon>Anguilliformes</taxon>
        <taxon>Anguillidae</taxon>
        <taxon>Anguilla</taxon>
    </lineage>
</organism>
<reference evidence="1" key="1">
    <citation type="submission" date="2014-11" db="EMBL/GenBank/DDBJ databases">
        <authorList>
            <person name="Amaro Gonzalez C."/>
        </authorList>
    </citation>
    <scope>NUCLEOTIDE SEQUENCE</scope>
</reference>
<dbReference type="EMBL" id="GBXM01109136">
    <property type="protein sequence ID" value="JAG99440.1"/>
    <property type="molecule type" value="Transcribed_RNA"/>
</dbReference>
<sequence length="52" mass="5989">MSLYIHALTFDCHPSLMCSESLVWPNSAWLKQLDWFPLAAFVTSFPDSSLRK</sequence>
<protein>
    <submittedName>
        <fullName evidence="1">Uncharacterized protein</fullName>
    </submittedName>
</protein>
<reference evidence="1" key="2">
    <citation type="journal article" date="2015" name="Fish Shellfish Immunol.">
        <title>Early steps in the European eel (Anguilla anguilla)-Vibrio vulnificus interaction in the gills: Role of the RtxA13 toxin.</title>
        <authorList>
            <person name="Callol A."/>
            <person name="Pajuelo D."/>
            <person name="Ebbesson L."/>
            <person name="Teles M."/>
            <person name="MacKenzie S."/>
            <person name="Amaro C."/>
        </authorList>
    </citation>
    <scope>NUCLEOTIDE SEQUENCE</scope>
</reference>
<name>A0A0E9P524_ANGAN</name>
<evidence type="ECO:0000313" key="1">
    <source>
        <dbReference type="EMBL" id="JAG99440.1"/>
    </source>
</evidence>
<proteinExistence type="predicted"/>
<accession>A0A0E9P524</accession>